<evidence type="ECO:0000313" key="1">
    <source>
        <dbReference type="EMBL" id="TFY62580.1"/>
    </source>
</evidence>
<evidence type="ECO:0000313" key="2">
    <source>
        <dbReference type="Proteomes" id="UP000298327"/>
    </source>
</evidence>
<dbReference type="STRING" id="205917.A0A4Y9YKW3"/>
<gene>
    <name evidence="1" type="ORF">EVG20_g6653</name>
</gene>
<reference evidence="1 2" key="1">
    <citation type="submission" date="2019-02" db="EMBL/GenBank/DDBJ databases">
        <title>Genome sequencing of the rare red list fungi Dentipellis fragilis.</title>
        <authorList>
            <person name="Buettner E."/>
            <person name="Kellner H."/>
        </authorList>
    </citation>
    <scope>NUCLEOTIDE SEQUENCE [LARGE SCALE GENOMIC DNA]</scope>
    <source>
        <strain evidence="1 2">DSM 105465</strain>
    </source>
</reference>
<sequence length="166" mass="18986">MALDAAIPNIYFTASYDTHGRLFDVRHPLPQIILKCSSYPMRAVTVAANHGIAPLIFTGGDDGLVRAWDVRHTRTCLYELSGGATHVEQLAWHEGQQSLYIASDWRHAGRESVDDDFDELSLEDEPWHWPLHARYDPDYFGRRYCAGAPSLLEYRFRITADNMNFD</sequence>
<organism evidence="1 2">
    <name type="scientific">Dentipellis fragilis</name>
    <dbReference type="NCBI Taxonomy" id="205917"/>
    <lineage>
        <taxon>Eukaryota</taxon>
        <taxon>Fungi</taxon>
        <taxon>Dikarya</taxon>
        <taxon>Basidiomycota</taxon>
        <taxon>Agaricomycotina</taxon>
        <taxon>Agaricomycetes</taxon>
        <taxon>Russulales</taxon>
        <taxon>Hericiaceae</taxon>
        <taxon>Dentipellis</taxon>
    </lineage>
</organism>
<dbReference type="InterPro" id="IPR036322">
    <property type="entry name" value="WD40_repeat_dom_sf"/>
</dbReference>
<dbReference type="OrthoDB" id="548949at2759"/>
<accession>A0A4Y9YKW3</accession>
<proteinExistence type="predicted"/>
<dbReference type="Gene3D" id="2.130.10.10">
    <property type="entry name" value="YVTN repeat-like/Quinoprotein amine dehydrogenase"/>
    <property type="match status" value="1"/>
</dbReference>
<dbReference type="EMBL" id="SEOQ01000456">
    <property type="protein sequence ID" value="TFY62580.1"/>
    <property type="molecule type" value="Genomic_DNA"/>
</dbReference>
<protein>
    <recommendedName>
        <fullName evidence="3">Peroxin-7</fullName>
    </recommendedName>
</protein>
<evidence type="ECO:0008006" key="3">
    <source>
        <dbReference type="Google" id="ProtNLM"/>
    </source>
</evidence>
<dbReference type="Proteomes" id="UP000298327">
    <property type="component" value="Unassembled WGS sequence"/>
</dbReference>
<comment type="caution">
    <text evidence="1">The sequence shown here is derived from an EMBL/GenBank/DDBJ whole genome shotgun (WGS) entry which is preliminary data.</text>
</comment>
<keyword evidence="2" id="KW-1185">Reference proteome</keyword>
<dbReference type="InterPro" id="IPR015943">
    <property type="entry name" value="WD40/YVTN_repeat-like_dom_sf"/>
</dbReference>
<name>A0A4Y9YKW3_9AGAM</name>
<dbReference type="SUPFAM" id="SSF50978">
    <property type="entry name" value="WD40 repeat-like"/>
    <property type="match status" value="1"/>
</dbReference>
<dbReference type="AlphaFoldDB" id="A0A4Y9YKW3"/>